<dbReference type="Proteomes" id="UP000823388">
    <property type="component" value="Chromosome 5K"/>
</dbReference>
<accession>A0A8T0T1W6</accession>
<dbReference type="EMBL" id="CM029045">
    <property type="protein sequence ID" value="KAG2602326.1"/>
    <property type="molecule type" value="Genomic_DNA"/>
</dbReference>
<gene>
    <name evidence="1" type="ORF">PVAP13_5KG672614</name>
</gene>
<evidence type="ECO:0000313" key="1">
    <source>
        <dbReference type="EMBL" id="KAG2602326.1"/>
    </source>
</evidence>
<reference evidence="1" key="1">
    <citation type="submission" date="2020-05" db="EMBL/GenBank/DDBJ databases">
        <title>WGS assembly of Panicum virgatum.</title>
        <authorList>
            <person name="Lovell J.T."/>
            <person name="Jenkins J."/>
            <person name="Shu S."/>
            <person name="Juenger T.E."/>
            <person name="Schmutz J."/>
        </authorList>
    </citation>
    <scope>NUCLEOTIDE SEQUENCE</scope>
    <source>
        <strain evidence="1">AP13</strain>
    </source>
</reference>
<organism evidence="1 2">
    <name type="scientific">Panicum virgatum</name>
    <name type="common">Blackwell switchgrass</name>
    <dbReference type="NCBI Taxonomy" id="38727"/>
    <lineage>
        <taxon>Eukaryota</taxon>
        <taxon>Viridiplantae</taxon>
        <taxon>Streptophyta</taxon>
        <taxon>Embryophyta</taxon>
        <taxon>Tracheophyta</taxon>
        <taxon>Spermatophyta</taxon>
        <taxon>Magnoliopsida</taxon>
        <taxon>Liliopsida</taxon>
        <taxon>Poales</taxon>
        <taxon>Poaceae</taxon>
        <taxon>PACMAD clade</taxon>
        <taxon>Panicoideae</taxon>
        <taxon>Panicodae</taxon>
        <taxon>Paniceae</taxon>
        <taxon>Panicinae</taxon>
        <taxon>Panicum</taxon>
        <taxon>Panicum sect. Hiantes</taxon>
    </lineage>
</organism>
<protein>
    <submittedName>
        <fullName evidence="1">Uncharacterized protein</fullName>
    </submittedName>
</protein>
<proteinExistence type="predicted"/>
<dbReference type="AlphaFoldDB" id="A0A8T0T1W6"/>
<name>A0A8T0T1W6_PANVG</name>
<sequence length="40" mass="4516">MSIENATSCIFVPLPNIIYLFYVPIIENYSTCNCGDNVFP</sequence>
<keyword evidence="2" id="KW-1185">Reference proteome</keyword>
<evidence type="ECO:0000313" key="2">
    <source>
        <dbReference type="Proteomes" id="UP000823388"/>
    </source>
</evidence>
<comment type="caution">
    <text evidence="1">The sequence shown here is derived from an EMBL/GenBank/DDBJ whole genome shotgun (WGS) entry which is preliminary data.</text>
</comment>